<dbReference type="AlphaFoldDB" id="A0A1Q5PMT8"/>
<name>A0A1Q5PMT8_9ACTO</name>
<sequence>MNRKPINPRFQRPWYKDLTKPGWFFMVLAIVCILAQWYIFAAIGDPTSSYYLSVRAYHVANVLLVVGFAATIAFAISAWRTLERRRNEIDRELGYKAFKDLS</sequence>
<evidence type="ECO:0000256" key="1">
    <source>
        <dbReference type="SAM" id="Phobius"/>
    </source>
</evidence>
<feature type="transmembrane region" description="Helical" evidence="1">
    <location>
        <begin position="59"/>
        <end position="79"/>
    </location>
</feature>
<reference evidence="2 3" key="1">
    <citation type="submission" date="2016-11" db="EMBL/GenBank/DDBJ databases">
        <title>Actinomyces gypaetusis sp. nov. isolated from the vulture Gypaetus barbatus in Qinghai Tibet Plateau China.</title>
        <authorList>
            <person name="Meng X."/>
        </authorList>
    </citation>
    <scope>NUCLEOTIDE SEQUENCE [LARGE SCALE GENOMIC DNA]</scope>
    <source>
        <strain evidence="2 3">VUL4_2</strain>
    </source>
</reference>
<keyword evidence="3" id="KW-1185">Reference proteome</keyword>
<evidence type="ECO:0000313" key="3">
    <source>
        <dbReference type="Proteomes" id="UP000186785"/>
    </source>
</evidence>
<organism evidence="2 3">
    <name type="scientific">Boudabousia liubingyangii</name>
    <dbReference type="NCBI Taxonomy" id="1921764"/>
    <lineage>
        <taxon>Bacteria</taxon>
        <taxon>Bacillati</taxon>
        <taxon>Actinomycetota</taxon>
        <taxon>Actinomycetes</taxon>
        <taxon>Actinomycetales</taxon>
        <taxon>Actinomycetaceae</taxon>
        <taxon>Boudabousia</taxon>
    </lineage>
</organism>
<dbReference type="Proteomes" id="UP000186785">
    <property type="component" value="Unassembled WGS sequence"/>
</dbReference>
<protein>
    <submittedName>
        <fullName evidence="2">Uncharacterized protein</fullName>
    </submittedName>
</protein>
<keyword evidence="1" id="KW-1133">Transmembrane helix</keyword>
<keyword evidence="1" id="KW-0472">Membrane</keyword>
<keyword evidence="1" id="KW-0812">Transmembrane</keyword>
<proteinExistence type="predicted"/>
<comment type="caution">
    <text evidence="2">The sequence shown here is derived from an EMBL/GenBank/DDBJ whole genome shotgun (WGS) entry which is preliminary data.</text>
</comment>
<gene>
    <name evidence="2" type="ORF">BSR29_03185</name>
</gene>
<accession>A0A1Q5PMT8</accession>
<feature type="transmembrane region" description="Helical" evidence="1">
    <location>
        <begin position="21"/>
        <end position="39"/>
    </location>
</feature>
<dbReference type="RefSeq" id="WP_073713296.1">
    <property type="nucleotide sequence ID" value="NZ_MQSU01000002.1"/>
</dbReference>
<dbReference type="EMBL" id="MQSV01000002">
    <property type="protein sequence ID" value="OKL48871.1"/>
    <property type="molecule type" value="Genomic_DNA"/>
</dbReference>
<evidence type="ECO:0000313" key="2">
    <source>
        <dbReference type="EMBL" id="OKL48871.1"/>
    </source>
</evidence>